<evidence type="ECO:0000256" key="6">
    <source>
        <dbReference type="SAM" id="SignalP"/>
    </source>
</evidence>
<keyword evidence="4" id="KW-0408">Iron</keyword>
<protein>
    <submittedName>
        <fullName evidence="8">ABC-type siderophore transport protein</fullName>
    </submittedName>
</protein>
<comment type="subcellular location">
    <subcellularLocation>
        <location evidence="1">Cell envelope</location>
    </subcellularLocation>
</comment>
<dbReference type="EMBL" id="AAPJ01000001">
    <property type="protein sequence ID" value="EAS51837.1"/>
    <property type="molecule type" value="Genomic_DNA"/>
</dbReference>
<dbReference type="AlphaFoldDB" id="Q1YL94"/>
<dbReference type="InterPro" id="IPR002491">
    <property type="entry name" value="ABC_transptr_periplasmic_BD"/>
</dbReference>
<proteinExistence type="inferred from homology"/>
<evidence type="ECO:0000259" key="7">
    <source>
        <dbReference type="PROSITE" id="PS50983"/>
    </source>
</evidence>
<dbReference type="GO" id="GO:0030288">
    <property type="term" value="C:outer membrane-bounded periplasmic space"/>
    <property type="evidence" value="ECO:0007669"/>
    <property type="project" value="TreeGrafter"/>
</dbReference>
<evidence type="ECO:0000256" key="4">
    <source>
        <dbReference type="ARBA" id="ARBA00022496"/>
    </source>
</evidence>
<evidence type="ECO:0000256" key="2">
    <source>
        <dbReference type="ARBA" id="ARBA00008814"/>
    </source>
</evidence>
<name>Q1YL94_AURMS</name>
<keyword evidence="5 6" id="KW-0732">Signal</keyword>
<dbReference type="PANTHER" id="PTHR30532">
    <property type="entry name" value="IRON III DICITRATE-BINDING PERIPLASMIC PROTEIN"/>
    <property type="match status" value="1"/>
</dbReference>
<gene>
    <name evidence="8" type="ORF">SI859A1_02653</name>
</gene>
<dbReference type="GO" id="GO:1901678">
    <property type="term" value="P:iron coordination entity transport"/>
    <property type="evidence" value="ECO:0007669"/>
    <property type="project" value="UniProtKB-ARBA"/>
</dbReference>
<dbReference type="Proteomes" id="UP000000321">
    <property type="component" value="Unassembled WGS sequence"/>
</dbReference>
<evidence type="ECO:0000256" key="5">
    <source>
        <dbReference type="ARBA" id="ARBA00022729"/>
    </source>
</evidence>
<keyword evidence="9" id="KW-1185">Reference proteome</keyword>
<sequence length="326" mass="34146">MSAFQPVSARHGAQASRGGRRLLPRLIAAWCALTLSMAPALAQEPASGEMTVSTYRGDVVIPAEPKTVVVFDMASIDTLDALDVPMAGLPAAPFPDYLAHYAGDATPKVGSIFEPDFEAVAALAPDLIIAGGRSSEQTEALARIAPTIDMTVDAGKLLASSFERITTLGAIFGKAELAEKRIADLQGRIAALKETSAGIGTGLIVMTTGNRISAFGAGSRFGLLHAEFGVTPADTGLEAANHGEAVSFEYIADTDPDWLFVIDRDAAIGQGAAAALLENELVENTKAWRSGHVVYLNPATWYLTASGLTALETNVEQLTARFDKGS</sequence>
<dbReference type="HOGENOM" id="CLU_038034_3_1_5"/>
<keyword evidence="4" id="KW-0406">Ion transport</keyword>
<dbReference type="Pfam" id="PF01497">
    <property type="entry name" value="Peripla_BP_2"/>
    <property type="match status" value="1"/>
</dbReference>
<keyword evidence="3" id="KW-0813">Transport</keyword>
<dbReference type="SUPFAM" id="SSF53807">
    <property type="entry name" value="Helical backbone' metal receptor"/>
    <property type="match status" value="1"/>
</dbReference>
<accession>Q1YL94</accession>
<feature type="signal peptide" evidence="6">
    <location>
        <begin position="1"/>
        <end position="42"/>
    </location>
</feature>
<evidence type="ECO:0000313" key="9">
    <source>
        <dbReference type="Proteomes" id="UP000000321"/>
    </source>
</evidence>
<dbReference type="PANTHER" id="PTHR30532:SF28">
    <property type="entry name" value="PETROBACTIN-BINDING PROTEIN YCLQ"/>
    <property type="match status" value="1"/>
</dbReference>
<feature type="domain" description="Fe/B12 periplasmic-binding" evidence="7">
    <location>
        <begin position="67"/>
        <end position="326"/>
    </location>
</feature>
<dbReference type="InterPro" id="IPR051313">
    <property type="entry name" value="Bact_iron-sidero_bind"/>
</dbReference>
<evidence type="ECO:0000256" key="3">
    <source>
        <dbReference type="ARBA" id="ARBA00022448"/>
    </source>
</evidence>
<keyword evidence="4" id="KW-0410">Iron transport</keyword>
<reference evidence="8 9" key="1">
    <citation type="journal article" date="2008" name="Appl. Environ. Microbiol.">
        <title>Genomic insights into Mn(II) oxidation by the marine alphaproteobacterium Aurantimonas sp. strain SI85-9A1.</title>
        <authorList>
            <person name="Dick G.J."/>
            <person name="Podell S."/>
            <person name="Johnson H.A."/>
            <person name="Rivera-Espinoza Y."/>
            <person name="Bernier-Latmani R."/>
            <person name="McCarthy J.K."/>
            <person name="Torpey J.W."/>
            <person name="Clement B.G."/>
            <person name="Gaasterland T."/>
            <person name="Tebo B.M."/>
        </authorList>
    </citation>
    <scope>NUCLEOTIDE SEQUENCE [LARGE SCALE GENOMIC DNA]</scope>
    <source>
        <strain evidence="8 9">SI85-9A1</strain>
    </source>
</reference>
<dbReference type="BioCyc" id="AURANTIMONAS:SI859A1_02653-MONOMER"/>
<evidence type="ECO:0000313" key="8">
    <source>
        <dbReference type="EMBL" id="EAS51837.1"/>
    </source>
</evidence>
<evidence type="ECO:0000256" key="1">
    <source>
        <dbReference type="ARBA" id="ARBA00004196"/>
    </source>
</evidence>
<comment type="similarity">
    <text evidence="2">Belongs to the bacterial solute-binding protein 8 family.</text>
</comment>
<dbReference type="CDD" id="cd01140">
    <property type="entry name" value="FatB"/>
    <property type="match status" value="1"/>
</dbReference>
<organism evidence="8 9">
    <name type="scientific">Aurantimonas manganoxydans (strain ATCC BAA-1229 / DSM 21871 / SI85-9A1)</name>
    <dbReference type="NCBI Taxonomy" id="287752"/>
    <lineage>
        <taxon>Bacteria</taxon>
        <taxon>Pseudomonadati</taxon>
        <taxon>Pseudomonadota</taxon>
        <taxon>Alphaproteobacteria</taxon>
        <taxon>Hyphomicrobiales</taxon>
        <taxon>Aurantimonadaceae</taxon>
        <taxon>Aurantimonas</taxon>
    </lineage>
</organism>
<dbReference type="Gene3D" id="3.40.50.1980">
    <property type="entry name" value="Nitrogenase molybdenum iron protein domain"/>
    <property type="match status" value="2"/>
</dbReference>
<dbReference type="RefSeq" id="WP_009210475.1">
    <property type="nucleotide sequence ID" value="NZ_BBWP01000002.1"/>
</dbReference>
<feature type="chain" id="PRO_5005693725" evidence="6">
    <location>
        <begin position="43"/>
        <end position="326"/>
    </location>
</feature>
<dbReference type="PROSITE" id="PS50983">
    <property type="entry name" value="FE_B12_PBP"/>
    <property type="match status" value="1"/>
</dbReference>
<dbReference type="InterPro" id="IPR033870">
    <property type="entry name" value="FatB"/>
</dbReference>
<comment type="caution">
    <text evidence="8">The sequence shown here is derived from an EMBL/GenBank/DDBJ whole genome shotgun (WGS) entry which is preliminary data.</text>
</comment>